<dbReference type="PANTHER" id="PTHR37808">
    <property type="entry name" value="SPORE GERMINATION PROTEIN-LIKE PROTEIN YDZR-RELATED"/>
    <property type="match status" value="1"/>
</dbReference>
<sequence length="72" mass="7232">MPAIIGPVQIINVGSGIVQFGDAVYISPKHASKSVSGAGASNTGGFIITNNGININNVIDTNLLDQPVVGNA</sequence>
<dbReference type="PANTHER" id="PTHR37808:SF1">
    <property type="entry name" value="SPORE GERMINATION PROTEIN-LIKE PROTEIN YDZR"/>
    <property type="match status" value="1"/>
</dbReference>
<dbReference type="Proteomes" id="UP000234951">
    <property type="component" value="Unassembled WGS sequence"/>
</dbReference>
<organism evidence="2 4">
    <name type="scientific">Bacillus canaveralius</name>
    <dbReference type="NCBI Taxonomy" id="1403243"/>
    <lineage>
        <taxon>Bacteria</taxon>
        <taxon>Bacillati</taxon>
        <taxon>Bacillota</taxon>
        <taxon>Bacilli</taxon>
        <taxon>Bacillales</taxon>
        <taxon>Bacillaceae</taxon>
        <taxon>Bacillus</taxon>
    </lineage>
</organism>
<dbReference type="Proteomes" id="UP000235114">
    <property type="component" value="Unassembled WGS sequence"/>
</dbReference>
<dbReference type="EMBL" id="PGVA01000028">
    <property type="protein sequence ID" value="PLR81963.1"/>
    <property type="molecule type" value="Genomic_DNA"/>
</dbReference>
<name>A0A2N5GKA3_9BACI</name>
<reference evidence="2 4" key="1">
    <citation type="submission" date="2017-11" db="EMBL/GenBank/DDBJ databases">
        <title>Comparitive Functional Genomics of Dry Heat Resistant strains isolated from the Viking Spacecraft.</title>
        <authorList>
            <person name="Seuylemezian A."/>
            <person name="Cooper K."/>
            <person name="Vaishampayan P."/>
        </authorList>
    </citation>
    <scope>NUCLEOTIDE SEQUENCE [LARGE SCALE GENOMIC DNA]</scope>
    <source>
        <strain evidence="2 4">M4.6</strain>
    </source>
</reference>
<comment type="similarity">
    <text evidence="1">Belongs to the GerPA/GerPF family.</text>
</comment>
<proteinExistence type="inferred from homology"/>
<dbReference type="EMBL" id="PGVD01000015">
    <property type="protein sequence ID" value="PLR99349.1"/>
    <property type="molecule type" value="Genomic_DNA"/>
</dbReference>
<dbReference type="AlphaFoldDB" id="A0A2N5GKA3"/>
<dbReference type="RefSeq" id="WP_101577679.1">
    <property type="nucleotide sequence ID" value="NZ_PGVA01000028.1"/>
</dbReference>
<gene>
    <name evidence="2" type="ORF">CU635_12335</name>
    <name evidence="3" type="ORF">CVD25_05630</name>
</gene>
<dbReference type="Pfam" id="PF10676">
    <property type="entry name" value="gerPA"/>
    <property type="match status" value="1"/>
</dbReference>
<evidence type="ECO:0000313" key="5">
    <source>
        <dbReference type="Proteomes" id="UP000235114"/>
    </source>
</evidence>
<evidence type="ECO:0000313" key="2">
    <source>
        <dbReference type="EMBL" id="PLR81963.1"/>
    </source>
</evidence>
<dbReference type="OrthoDB" id="2382149at2"/>
<keyword evidence="5" id="KW-1185">Reference proteome</keyword>
<evidence type="ECO:0000313" key="4">
    <source>
        <dbReference type="Proteomes" id="UP000234951"/>
    </source>
</evidence>
<comment type="caution">
    <text evidence="2">The sequence shown here is derived from an EMBL/GenBank/DDBJ whole genome shotgun (WGS) entry which is preliminary data.</text>
</comment>
<evidence type="ECO:0000256" key="1">
    <source>
        <dbReference type="ARBA" id="ARBA00008103"/>
    </source>
</evidence>
<evidence type="ECO:0000313" key="3">
    <source>
        <dbReference type="EMBL" id="PLR99349.1"/>
    </source>
</evidence>
<reference evidence="3 5" key="2">
    <citation type="submission" date="2017-12" db="EMBL/GenBank/DDBJ databases">
        <title>Comparative Functional Genomics of Dry Heat Resistant strains isolated from the Viking Spacecraft.</title>
        <authorList>
            <person name="Seuylemezian A."/>
            <person name="Cooper K."/>
            <person name="Vaishampayan P."/>
        </authorList>
    </citation>
    <scope>NUCLEOTIDE SEQUENCE [LARGE SCALE GENOMIC DNA]</scope>
    <source>
        <strain evidence="3 5">ATCC 29669</strain>
    </source>
</reference>
<protein>
    <submittedName>
        <fullName evidence="2">Uncharacterized protein</fullName>
    </submittedName>
</protein>
<dbReference type="InterPro" id="IPR019618">
    <property type="entry name" value="Spore_germination_GerPA"/>
</dbReference>
<accession>A0A2N5GKA3</accession>